<dbReference type="InterPro" id="IPR003399">
    <property type="entry name" value="Mce/MlaD"/>
</dbReference>
<evidence type="ECO:0000313" key="4">
    <source>
        <dbReference type="EMBL" id="TDV52324.1"/>
    </source>
</evidence>
<feature type="domain" description="Mce/MlaD" evidence="2">
    <location>
        <begin position="38"/>
        <end position="114"/>
    </location>
</feature>
<keyword evidence="1" id="KW-0812">Transmembrane</keyword>
<dbReference type="PANTHER" id="PTHR33371:SF16">
    <property type="entry name" value="MCE-FAMILY PROTEIN MCE3F"/>
    <property type="match status" value="1"/>
</dbReference>
<evidence type="ECO:0000313" key="5">
    <source>
        <dbReference type="Proteomes" id="UP000294927"/>
    </source>
</evidence>
<comment type="caution">
    <text evidence="4">The sequence shown here is derived from an EMBL/GenBank/DDBJ whole genome shotgun (WGS) entry which is preliminary data.</text>
</comment>
<sequence length="409" mass="43095">MLLRGTKIRLFVFALIAVMGIVYVGGTYAGLDRLFGARGYRVVVQLAESGGIFPNAEATYRGVTVGRVERLVLSDTGVDVILDIEDEAPPIPASARAVVANRSAVGEQYVDLQPDHDKGPYLADGSVIPVARTRTPSGPEVLLSNLDGLVQSVPADSLRTTVDELYLAFQNSGPALQVLLDSAGRLTSTASAHLPQTTSLLANGRVVLDTQAEQSQQILDYSTNLRLITDQLKTSNPDLRRLIDVTPMVAVQVNDLLRDSGQDLGVIIANLLTTMQITSTRTDAIENLLVAFPMITATAPGANPDGTGHLGLVLTFFDPLSCTKGYEGTQQRGANETTDVPVNEQAYCAEPPGSPIGVRGSQNAPYGGKPVEVPTRTPAPQQAQPGLPGILSWPGGGPTTLAGLLSLPA</sequence>
<dbReference type="OrthoDB" id="4741753at2"/>
<dbReference type="InterPro" id="IPR052336">
    <property type="entry name" value="MlaD_Phospholipid_Transporter"/>
</dbReference>
<dbReference type="EMBL" id="SOCP01000005">
    <property type="protein sequence ID" value="TDV52324.1"/>
    <property type="molecule type" value="Genomic_DNA"/>
</dbReference>
<proteinExistence type="predicted"/>
<dbReference type="InterPro" id="IPR005693">
    <property type="entry name" value="Mce"/>
</dbReference>
<dbReference type="NCBIfam" id="TIGR00996">
    <property type="entry name" value="Mtu_fam_mce"/>
    <property type="match status" value="1"/>
</dbReference>
<keyword evidence="1" id="KW-0472">Membrane</keyword>
<dbReference type="Pfam" id="PF02470">
    <property type="entry name" value="MlaD"/>
    <property type="match status" value="1"/>
</dbReference>
<dbReference type="PANTHER" id="PTHR33371">
    <property type="entry name" value="INTERMEMBRANE PHOSPHOLIPID TRANSPORT SYSTEM BINDING PROTEIN MLAD-RELATED"/>
    <property type="match status" value="1"/>
</dbReference>
<dbReference type="GO" id="GO:0005576">
    <property type="term" value="C:extracellular region"/>
    <property type="evidence" value="ECO:0007669"/>
    <property type="project" value="TreeGrafter"/>
</dbReference>
<dbReference type="RefSeq" id="WP_133903696.1">
    <property type="nucleotide sequence ID" value="NZ_SOCP01000005.1"/>
</dbReference>
<accession>A0A4R7VRH4</accession>
<feature type="transmembrane region" description="Helical" evidence="1">
    <location>
        <begin position="12"/>
        <end position="31"/>
    </location>
</feature>
<dbReference type="Proteomes" id="UP000294927">
    <property type="component" value="Unassembled WGS sequence"/>
</dbReference>
<evidence type="ECO:0000259" key="3">
    <source>
        <dbReference type="Pfam" id="PF11887"/>
    </source>
</evidence>
<gene>
    <name evidence="4" type="ORF">CLV71_105456</name>
</gene>
<name>A0A4R7VRH4_9PSEU</name>
<protein>
    <submittedName>
        <fullName evidence="4">Phospholipid/cholesterol/gamma-HCH transport system substrate-binding protein</fullName>
    </submittedName>
</protein>
<evidence type="ECO:0000259" key="2">
    <source>
        <dbReference type="Pfam" id="PF02470"/>
    </source>
</evidence>
<organism evidence="4 5">
    <name type="scientific">Actinophytocola oryzae</name>
    <dbReference type="NCBI Taxonomy" id="502181"/>
    <lineage>
        <taxon>Bacteria</taxon>
        <taxon>Bacillati</taxon>
        <taxon>Actinomycetota</taxon>
        <taxon>Actinomycetes</taxon>
        <taxon>Pseudonocardiales</taxon>
        <taxon>Pseudonocardiaceae</taxon>
    </lineage>
</organism>
<dbReference type="AlphaFoldDB" id="A0A4R7VRH4"/>
<evidence type="ECO:0000256" key="1">
    <source>
        <dbReference type="SAM" id="Phobius"/>
    </source>
</evidence>
<dbReference type="InterPro" id="IPR024516">
    <property type="entry name" value="Mce_C"/>
</dbReference>
<feature type="domain" description="Mammalian cell entry C-terminal" evidence="3">
    <location>
        <begin position="121"/>
        <end position="294"/>
    </location>
</feature>
<keyword evidence="1" id="KW-1133">Transmembrane helix</keyword>
<keyword evidence="5" id="KW-1185">Reference proteome</keyword>
<dbReference type="Pfam" id="PF11887">
    <property type="entry name" value="Mce4_CUP1"/>
    <property type="match status" value="1"/>
</dbReference>
<reference evidence="4 5" key="1">
    <citation type="submission" date="2019-03" db="EMBL/GenBank/DDBJ databases">
        <title>Genomic Encyclopedia of Archaeal and Bacterial Type Strains, Phase II (KMG-II): from individual species to whole genera.</title>
        <authorList>
            <person name="Goeker M."/>
        </authorList>
    </citation>
    <scope>NUCLEOTIDE SEQUENCE [LARGE SCALE GENOMIC DNA]</scope>
    <source>
        <strain evidence="4 5">DSM 45499</strain>
    </source>
</reference>